<keyword evidence="2" id="KW-1185">Reference proteome</keyword>
<accession>A0AC60PC16</accession>
<dbReference type="EMBL" id="JABSTQ010010864">
    <property type="protein sequence ID" value="KAG0417256.1"/>
    <property type="molecule type" value="Genomic_DNA"/>
</dbReference>
<protein>
    <submittedName>
        <fullName evidence="1">Uncharacterized protein</fullName>
    </submittedName>
</protein>
<reference evidence="1 2" key="1">
    <citation type="journal article" date="2020" name="Cell">
        <title>Large-Scale Comparative Analyses of Tick Genomes Elucidate Their Genetic Diversity and Vector Capacities.</title>
        <authorList>
            <consortium name="Tick Genome and Microbiome Consortium (TIGMIC)"/>
            <person name="Jia N."/>
            <person name="Wang J."/>
            <person name="Shi W."/>
            <person name="Du L."/>
            <person name="Sun Y."/>
            <person name="Zhan W."/>
            <person name="Jiang J.F."/>
            <person name="Wang Q."/>
            <person name="Zhang B."/>
            <person name="Ji P."/>
            <person name="Bell-Sakyi L."/>
            <person name="Cui X.M."/>
            <person name="Yuan T.T."/>
            <person name="Jiang B.G."/>
            <person name="Yang W.F."/>
            <person name="Lam T.T."/>
            <person name="Chang Q.C."/>
            <person name="Ding S.J."/>
            <person name="Wang X.J."/>
            <person name="Zhu J.G."/>
            <person name="Ruan X.D."/>
            <person name="Zhao L."/>
            <person name="Wei J.T."/>
            <person name="Ye R.Z."/>
            <person name="Que T.C."/>
            <person name="Du C.H."/>
            <person name="Zhou Y.H."/>
            <person name="Cheng J.X."/>
            <person name="Dai P.F."/>
            <person name="Guo W.B."/>
            <person name="Han X.H."/>
            <person name="Huang E.J."/>
            <person name="Li L.F."/>
            <person name="Wei W."/>
            <person name="Gao Y.C."/>
            <person name="Liu J.Z."/>
            <person name="Shao H.Z."/>
            <person name="Wang X."/>
            <person name="Wang C.C."/>
            <person name="Yang T.C."/>
            <person name="Huo Q.B."/>
            <person name="Li W."/>
            <person name="Chen H.Y."/>
            <person name="Chen S.E."/>
            <person name="Zhou L.G."/>
            <person name="Ni X.B."/>
            <person name="Tian J.H."/>
            <person name="Sheng Y."/>
            <person name="Liu T."/>
            <person name="Pan Y.S."/>
            <person name="Xia L.Y."/>
            <person name="Li J."/>
            <person name="Zhao F."/>
            <person name="Cao W.C."/>
        </authorList>
    </citation>
    <scope>NUCLEOTIDE SEQUENCE [LARGE SCALE GENOMIC DNA]</scope>
    <source>
        <strain evidence="1">Iper-2018</strain>
    </source>
</reference>
<evidence type="ECO:0000313" key="1">
    <source>
        <dbReference type="EMBL" id="KAG0417256.1"/>
    </source>
</evidence>
<proteinExistence type="predicted"/>
<comment type="caution">
    <text evidence="1">The sequence shown here is derived from an EMBL/GenBank/DDBJ whole genome shotgun (WGS) entry which is preliminary data.</text>
</comment>
<dbReference type="Proteomes" id="UP000805193">
    <property type="component" value="Unassembled WGS sequence"/>
</dbReference>
<gene>
    <name evidence="1" type="ORF">HPB47_005757</name>
</gene>
<name>A0AC60PC16_IXOPE</name>
<evidence type="ECO:0000313" key="2">
    <source>
        <dbReference type="Proteomes" id="UP000805193"/>
    </source>
</evidence>
<organism evidence="1 2">
    <name type="scientific">Ixodes persulcatus</name>
    <name type="common">Taiga tick</name>
    <dbReference type="NCBI Taxonomy" id="34615"/>
    <lineage>
        <taxon>Eukaryota</taxon>
        <taxon>Metazoa</taxon>
        <taxon>Ecdysozoa</taxon>
        <taxon>Arthropoda</taxon>
        <taxon>Chelicerata</taxon>
        <taxon>Arachnida</taxon>
        <taxon>Acari</taxon>
        <taxon>Parasitiformes</taxon>
        <taxon>Ixodida</taxon>
        <taxon>Ixodoidea</taxon>
        <taxon>Ixodidae</taxon>
        <taxon>Ixodinae</taxon>
        <taxon>Ixodes</taxon>
    </lineage>
</organism>
<sequence length="338" mass="38404">MFLGRASGARWLAASRRYCSSLQDLMGFADESEYKSWCARHPEVSKLPEERLAASCRSLLARLPAARGLWLERRLSLLEECKALPPTLLSYPESLLQYVVKKLGLTGLRSQLSRTTELLASRLGLDEVGALQLVEKHPCLLTQEPGRLERVLELLLGAGVSREAILKDPWVFRHNEEVMRARVERVSQAGTPVRPWMLRCPEETLERHLQRWSARRTALGPHTDTLHYLAERLRCSGAYVRFLADRNPRLLTINAPKLKQVLDLLFANGYTPEQVCLFPRVLSCSLGRLERRLGTLRALPGAGESALPSLYLLNATEKEFVRACRRRLLEQQLYSRQG</sequence>